<sequence>MTRHQNGSRPSLAEITQLPFVKSSFSGGQGSCVGIKRFGPWTIVGKHELGEASPTLAFPSADWDEFCARIAQGEKTSFGEVTAAFTPEGGFTLTEATNPQAPIIVYDKAEWDAFQLGAQAGELRSATPTN</sequence>
<dbReference type="RefSeq" id="WP_184366305.1">
    <property type="nucleotide sequence ID" value="NZ_BAAAKM010000032.1"/>
</dbReference>
<dbReference type="EMBL" id="JACHDO010000001">
    <property type="protein sequence ID" value="MBB5492962.1"/>
    <property type="molecule type" value="Genomic_DNA"/>
</dbReference>
<dbReference type="Proteomes" id="UP000579647">
    <property type="component" value="Unassembled WGS sequence"/>
</dbReference>
<evidence type="ECO:0000313" key="2">
    <source>
        <dbReference type="Proteomes" id="UP000579647"/>
    </source>
</evidence>
<keyword evidence="2" id="KW-1185">Reference proteome</keyword>
<protein>
    <recommendedName>
        <fullName evidence="3">DUF397 domain-containing protein</fullName>
    </recommendedName>
</protein>
<gene>
    <name evidence="1" type="ORF">HNR07_004099</name>
</gene>
<evidence type="ECO:0000313" key="1">
    <source>
        <dbReference type="EMBL" id="MBB5492962.1"/>
    </source>
</evidence>
<organism evidence="1 2">
    <name type="scientific">Nocardiopsis metallicus</name>
    <dbReference type="NCBI Taxonomy" id="179819"/>
    <lineage>
        <taxon>Bacteria</taxon>
        <taxon>Bacillati</taxon>
        <taxon>Actinomycetota</taxon>
        <taxon>Actinomycetes</taxon>
        <taxon>Streptosporangiales</taxon>
        <taxon>Nocardiopsidaceae</taxon>
        <taxon>Nocardiopsis</taxon>
    </lineage>
</organism>
<name>A0A840WA40_9ACTN</name>
<dbReference type="AlphaFoldDB" id="A0A840WA40"/>
<evidence type="ECO:0008006" key="3">
    <source>
        <dbReference type="Google" id="ProtNLM"/>
    </source>
</evidence>
<reference evidence="1 2" key="1">
    <citation type="submission" date="2020-08" db="EMBL/GenBank/DDBJ databases">
        <title>Sequencing the genomes of 1000 actinobacteria strains.</title>
        <authorList>
            <person name="Klenk H.-P."/>
        </authorList>
    </citation>
    <scope>NUCLEOTIDE SEQUENCE [LARGE SCALE GENOMIC DNA]</scope>
    <source>
        <strain evidence="1 2">DSM 44598</strain>
    </source>
</reference>
<accession>A0A840WA40</accession>
<comment type="caution">
    <text evidence="1">The sequence shown here is derived from an EMBL/GenBank/DDBJ whole genome shotgun (WGS) entry which is preliminary data.</text>
</comment>
<proteinExistence type="predicted"/>